<evidence type="ECO:0000313" key="2">
    <source>
        <dbReference type="Proteomes" id="UP000193380"/>
    </source>
</evidence>
<proteinExistence type="predicted"/>
<sequence length="209" mass="23346">MSDEVQIKERREIHSRLLRCTPCPPAVTSDPYPQVSLRRLGAQVCGLFVEVEGVRFGLRLDALLPLIEKELHPDNFEDIEEEKAADRLLFSYLTLVTKLTKDCSLLELSKPQDPLTNILDPTLKNLLKKQVGLQTSLAFSAVQKDASQRVGGPPHKTQGYAGMYSMAGVFLGPGTPFCDSKFIRDPLIIRTHLEREKNSIHALNSTVHV</sequence>
<accession>A0A060Y1X7</accession>
<dbReference type="EMBL" id="FR906168">
    <property type="protein sequence ID" value="CDQ83384.1"/>
    <property type="molecule type" value="Genomic_DNA"/>
</dbReference>
<name>A0A060Y1X7_ONCMY</name>
<gene>
    <name evidence="1" type="ORF">GSONMT00003341001</name>
</gene>
<evidence type="ECO:0000313" key="1">
    <source>
        <dbReference type="EMBL" id="CDQ83384.1"/>
    </source>
</evidence>
<dbReference type="STRING" id="8022.A0A060Y1X7"/>
<dbReference type="AlphaFoldDB" id="A0A060Y1X7"/>
<protein>
    <submittedName>
        <fullName evidence="1">Uncharacterized protein</fullName>
    </submittedName>
</protein>
<reference evidence="1" key="2">
    <citation type="submission" date="2014-03" db="EMBL/GenBank/DDBJ databases">
        <authorList>
            <person name="Genoscope - CEA"/>
        </authorList>
    </citation>
    <scope>NUCLEOTIDE SEQUENCE</scope>
</reference>
<dbReference type="Proteomes" id="UP000193380">
    <property type="component" value="Unassembled WGS sequence"/>
</dbReference>
<reference evidence="1" key="1">
    <citation type="journal article" date="2014" name="Nat. Commun.">
        <title>The rainbow trout genome provides novel insights into evolution after whole-genome duplication in vertebrates.</title>
        <authorList>
            <person name="Berthelot C."/>
            <person name="Brunet F."/>
            <person name="Chalopin D."/>
            <person name="Juanchich A."/>
            <person name="Bernard M."/>
            <person name="Noel B."/>
            <person name="Bento P."/>
            <person name="Da Silva C."/>
            <person name="Labadie K."/>
            <person name="Alberti A."/>
            <person name="Aury J.M."/>
            <person name="Louis A."/>
            <person name="Dehais P."/>
            <person name="Bardou P."/>
            <person name="Montfort J."/>
            <person name="Klopp C."/>
            <person name="Cabau C."/>
            <person name="Gaspin C."/>
            <person name="Thorgaard G.H."/>
            <person name="Boussaha M."/>
            <person name="Quillet E."/>
            <person name="Guyomard R."/>
            <person name="Galiana D."/>
            <person name="Bobe J."/>
            <person name="Volff J.N."/>
            <person name="Genet C."/>
            <person name="Wincker P."/>
            <person name="Jaillon O."/>
            <person name="Roest Crollius H."/>
            <person name="Guiguen Y."/>
        </authorList>
    </citation>
    <scope>NUCLEOTIDE SEQUENCE [LARGE SCALE GENOMIC DNA]</scope>
</reference>
<dbReference type="PaxDb" id="8022-A0A060Y1X7"/>
<organism evidence="1 2">
    <name type="scientific">Oncorhynchus mykiss</name>
    <name type="common">Rainbow trout</name>
    <name type="synonym">Salmo gairdneri</name>
    <dbReference type="NCBI Taxonomy" id="8022"/>
    <lineage>
        <taxon>Eukaryota</taxon>
        <taxon>Metazoa</taxon>
        <taxon>Chordata</taxon>
        <taxon>Craniata</taxon>
        <taxon>Vertebrata</taxon>
        <taxon>Euteleostomi</taxon>
        <taxon>Actinopterygii</taxon>
        <taxon>Neopterygii</taxon>
        <taxon>Teleostei</taxon>
        <taxon>Protacanthopterygii</taxon>
        <taxon>Salmoniformes</taxon>
        <taxon>Salmonidae</taxon>
        <taxon>Salmoninae</taxon>
        <taxon>Oncorhynchus</taxon>
    </lineage>
</organism>